<keyword evidence="1" id="KW-1133">Transmembrane helix</keyword>
<reference evidence="2 3" key="1">
    <citation type="submission" date="2022-08" db="EMBL/GenBank/DDBJ databases">
        <title>novel species in genus Aeromicrobium.</title>
        <authorList>
            <person name="Ye L."/>
        </authorList>
    </citation>
    <scope>NUCLEOTIDE SEQUENCE [LARGE SCALE GENOMIC DNA]</scope>
    <source>
        <strain evidence="3">zg-Y1379</strain>
    </source>
</reference>
<evidence type="ECO:0000313" key="2">
    <source>
        <dbReference type="EMBL" id="UUP14780.1"/>
    </source>
</evidence>
<name>A0ABY5M9G8_9ACTN</name>
<sequence length="50" mass="5340">MHSFLVAAEESEHQLRDIGIDPFGVGAIALVILIVLVLGLLAFGKGREHS</sequence>
<proteinExistence type="predicted"/>
<dbReference type="RefSeq" id="WP_232398643.1">
    <property type="nucleotide sequence ID" value="NZ_CP102173.1"/>
</dbReference>
<dbReference type="Proteomes" id="UP001316184">
    <property type="component" value="Chromosome"/>
</dbReference>
<dbReference type="EMBL" id="CP102173">
    <property type="protein sequence ID" value="UUP14780.1"/>
    <property type="molecule type" value="Genomic_DNA"/>
</dbReference>
<keyword evidence="1" id="KW-0472">Membrane</keyword>
<evidence type="ECO:0000256" key="1">
    <source>
        <dbReference type="SAM" id="Phobius"/>
    </source>
</evidence>
<accession>A0ABY5M9G8</accession>
<gene>
    <name evidence="2" type="ORF">NQV15_05570</name>
</gene>
<keyword evidence="3" id="KW-1185">Reference proteome</keyword>
<protein>
    <submittedName>
        <fullName evidence="2">Uncharacterized protein</fullName>
    </submittedName>
</protein>
<feature type="transmembrane region" description="Helical" evidence="1">
    <location>
        <begin position="23"/>
        <end position="43"/>
    </location>
</feature>
<keyword evidence="1" id="KW-0812">Transmembrane</keyword>
<organism evidence="2 3">
    <name type="scientific">Aeromicrobium wangtongii</name>
    <dbReference type="NCBI Taxonomy" id="2969247"/>
    <lineage>
        <taxon>Bacteria</taxon>
        <taxon>Bacillati</taxon>
        <taxon>Actinomycetota</taxon>
        <taxon>Actinomycetes</taxon>
        <taxon>Propionibacteriales</taxon>
        <taxon>Nocardioidaceae</taxon>
        <taxon>Aeromicrobium</taxon>
    </lineage>
</organism>
<evidence type="ECO:0000313" key="3">
    <source>
        <dbReference type="Proteomes" id="UP001316184"/>
    </source>
</evidence>